<keyword evidence="6 8" id="KW-0460">Magnesium</keyword>
<feature type="binding site" evidence="8">
    <location>
        <begin position="419"/>
        <end position="421"/>
    </location>
    <ligand>
        <name>GTP</name>
        <dbReference type="ChEBI" id="CHEBI:37565"/>
    </ligand>
</feature>
<dbReference type="InterPro" id="IPR033128">
    <property type="entry name" value="Adenylosuccin_syn_Lys_AS"/>
</dbReference>
<keyword evidence="2 8" id="KW-0436">Ligase</keyword>
<feature type="binding site" evidence="8">
    <location>
        <begin position="11"/>
        <end position="17"/>
    </location>
    <ligand>
        <name>GTP</name>
        <dbReference type="ChEBI" id="CHEBI:37565"/>
    </ligand>
</feature>
<keyword evidence="3 8" id="KW-0479">Metal-binding</keyword>
<dbReference type="GO" id="GO:0044208">
    <property type="term" value="P:'de novo' AMP biosynthetic process"/>
    <property type="evidence" value="ECO:0007669"/>
    <property type="project" value="UniProtKB-UniRule"/>
</dbReference>
<feature type="active site" description="Proton acceptor" evidence="8">
    <location>
        <position position="12"/>
    </location>
</feature>
<feature type="binding site" description="in other chain" evidence="8">
    <location>
        <begin position="12"/>
        <end position="15"/>
    </location>
    <ligand>
        <name>IMP</name>
        <dbReference type="ChEBI" id="CHEBI:58053"/>
        <note>ligand shared between dimeric partners</note>
    </ligand>
</feature>
<dbReference type="Gene3D" id="3.40.440.10">
    <property type="entry name" value="Adenylosuccinate Synthetase, subunit A, domain 1"/>
    <property type="match status" value="1"/>
</dbReference>
<dbReference type="PANTHER" id="PTHR11846">
    <property type="entry name" value="ADENYLOSUCCINATE SYNTHETASE"/>
    <property type="match status" value="1"/>
</dbReference>
<dbReference type="CDD" id="cd03108">
    <property type="entry name" value="AdSS"/>
    <property type="match status" value="1"/>
</dbReference>
<dbReference type="FunFam" id="3.90.170.10:FF:000001">
    <property type="entry name" value="Adenylosuccinate synthetase"/>
    <property type="match status" value="1"/>
</dbReference>
<dbReference type="FunFam" id="1.10.300.10:FF:000001">
    <property type="entry name" value="Adenylosuccinate synthetase"/>
    <property type="match status" value="1"/>
</dbReference>
<evidence type="ECO:0000256" key="6">
    <source>
        <dbReference type="ARBA" id="ARBA00022842"/>
    </source>
</evidence>
<dbReference type="GO" id="GO:0004019">
    <property type="term" value="F:adenylosuccinate synthase activity"/>
    <property type="evidence" value="ECO:0007669"/>
    <property type="project" value="UniProtKB-UniRule"/>
</dbReference>
<feature type="binding site" evidence="8">
    <location>
        <position position="39"/>
    </location>
    <ligand>
        <name>Mg(2+)</name>
        <dbReference type="ChEBI" id="CHEBI:18420"/>
    </ligand>
</feature>
<feature type="binding site" description="in other chain" evidence="8">
    <location>
        <position position="250"/>
    </location>
    <ligand>
        <name>IMP</name>
        <dbReference type="ChEBI" id="CHEBI:58053"/>
        <note>ligand shared between dimeric partners</note>
    </ligand>
</feature>
<evidence type="ECO:0000256" key="7">
    <source>
        <dbReference type="ARBA" id="ARBA00023134"/>
    </source>
</evidence>
<dbReference type="HAMAP" id="MF_00011">
    <property type="entry name" value="Adenylosucc_synth"/>
    <property type="match status" value="1"/>
</dbReference>
<dbReference type="SMART" id="SM00788">
    <property type="entry name" value="Adenylsucc_synt"/>
    <property type="match status" value="1"/>
</dbReference>
<dbReference type="Pfam" id="PF00709">
    <property type="entry name" value="Adenylsucc_synt"/>
    <property type="match status" value="1"/>
</dbReference>
<dbReference type="GO" id="GO:0046040">
    <property type="term" value="P:IMP metabolic process"/>
    <property type="evidence" value="ECO:0007669"/>
    <property type="project" value="TreeGrafter"/>
</dbReference>
<sequence length="431" mass="47224">MADVVLGIQWGDEGKGKVVDGLARDYDFVVRFQGGHNAGHTIVVNSNKYALHLIPSGIFYPECKNIIGNGVVIDLSALDNEIKQFENLFSMSSANTSYSQYGKNPIAGRLFISNRAHIIMPYHVELDRLSESRRAKTKGIQAIGTTGKGIGPAYSDKVLRSGIQVGDLFNKALLKTKLEANLQAIRSFGLSFDLDSMLTTLLGYADRFAEFVTDTTQTLWQAAKEGKKILLEGAQGSMLDIDHGTYPFVTSSSTGIAGALSGTGLNASDIDMVLGIMKSYCTRVGNGSFPTELDDEVGEFLRSNGAEFGTTTGRTRRCGWLDLVAIKHAIRLNGCTRLAIMKLDVLDGLPEVKVCVGYDYMGKEIDYMPYNLDVKPIYKSFSGWDNSSCVREFKDLPSNANNYINFIEQYTGCKVSLISTSPERNDVVLIK</sequence>
<dbReference type="EMBL" id="UGJE01000002">
    <property type="protein sequence ID" value="STQ86002.1"/>
    <property type="molecule type" value="Genomic_DNA"/>
</dbReference>
<dbReference type="SMR" id="A0A099TW98"/>
<dbReference type="PROSITE" id="PS00513">
    <property type="entry name" value="ADENYLOSUCCIN_SYN_2"/>
    <property type="match status" value="1"/>
</dbReference>
<feature type="active site" evidence="9">
    <location>
        <position position="157"/>
    </location>
</feature>
<evidence type="ECO:0000313" key="14">
    <source>
        <dbReference type="Proteomes" id="UP000255139"/>
    </source>
</evidence>
<comment type="function">
    <text evidence="8">Plays an important role in the de novo pathway of purine nucleotide biosynthesis. Catalyzes the first committed step in the biosynthesis of AMP from IMP.</text>
</comment>
<dbReference type="EC" id="6.3.4.4" evidence="8 10"/>
<organism evidence="11 14">
    <name type="scientific">Helicobacter muridarum</name>
    <dbReference type="NCBI Taxonomy" id="216"/>
    <lineage>
        <taxon>Bacteria</taxon>
        <taxon>Pseudomonadati</taxon>
        <taxon>Campylobacterota</taxon>
        <taxon>Epsilonproteobacteria</taxon>
        <taxon>Campylobacterales</taxon>
        <taxon>Helicobacteraceae</taxon>
        <taxon>Helicobacter</taxon>
    </lineage>
</organism>
<feature type="binding site" description="in other chain" evidence="8">
    <location>
        <position position="235"/>
    </location>
    <ligand>
        <name>IMP</name>
        <dbReference type="ChEBI" id="CHEBI:58053"/>
        <note>ligand shared between dimeric partners</note>
    </ligand>
</feature>
<evidence type="ECO:0000256" key="9">
    <source>
        <dbReference type="PROSITE-ProRule" id="PRU10134"/>
    </source>
</evidence>
<evidence type="ECO:0000256" key="2">
    <source>
        <dbReference type="ARBA" id="ARBA00022598"/>
    </source>
</evidence>
<feature type="active site" description="Proton donor" evidence="8">
    <location>
        <position position="40"/>
    </location>
</feature>
<dbReference type="NCBIfam" id="NF002223">
    <property type="entry name" value="PRK01117.1"/>
    <property type="match status" value="1"/>
</dbReference>
<dbReference type="InterPro" id="IPR042109">
    <property type="entry name" value="Adenylosuccinate_synth_dom1"/>
</dbReference>
<dbReference type="InterPro" id="IPR018220">
    <property type="entry name" value="Adenylosuccin_syn_GTP-bd"/>
</dbReference>
<feature type="binding site" evidence="8">
    <location>
        <begin position="342"/>
        <end position="344"/>
    </location>
    <ligand>
        <name>GTP</name>
        <dbReference type="ChEBI" id="CHEBI:37565"/>
    </ligand>
</feature>
<evidence type="ECO:0000256" key="8">
    <source>
        <dbReference type="HAMAP-Rule" id="MF_00011"/>
    </source>
</evidence>
<dbReference type="GO" id="GO:0005737">
    <property type="term" value="C:cytoplasm"/>
    <property type="evidence" value="ECO:0007669"/>
    <property type="project" value="UniProtKB-SubCell"/>
</dbReference>
<comment type="cofactor">
    <cofactor evidence="8">
        <name>Mg(2+)</name>
        <dbReference type="ChEBI" id="CHEBI:18420"/>
    </cofactor>
    <text evidence="8">Binds 1 Mg(2+) ion per subunit.</text>
</comment>
<evidence type="ECO:0000313" key="13">
    <source>
        <dbReference type="Proteomes" id="UP000029922"/>
    </source>
</evidence>
<dbReference type="RefSeq" id="WP_034558319.1">
    <property type="nucleotide sequence ID" value="NZ_FZML01000005.1"/>
</dbReference>
<evidence type="ECO:0000256" key="1">
    <source>
        <dbReference type="ARBA" id="ARBA00011738"/>
    </source>
</evidence>
<dbReference type="OrthoDB" id="9807553at2"/>
<keyword evidence="8" id="KW-0963">Cytoplasm</keyword>
<feature type="binding site" evidence="8">
    <location>
        <position position="160"/>
    </location>
    <ligand>
        <name>IMP</name>
        <dbReference type="ChEBI" id="CHEBI:58053"/>
        <note>ligand shared between dimeric partners</note>
    </ligand>
</feature>
<dbReference type="InterPro" id="IPR042111">
    <property type="entry name" value="Adenylosuccinate_synth_dom3"/>
</dbReference>
<evidence type="ECO:0000256" key="10">
    <source>
        <dbReference type="RuleBase" id="RU000520"/>
    </source>
</evidence>
<keyword evidence="14" id="KW-1185">Reference proteome</keyword>
<name>A0A099TW98_9HELI</name>
<dbReference type="Gene3D" id="3.90.170.10">
    <property type="entry name" value="Adenylosuccinate Synthetase, subunit A, domain 3"/>
    <property type="match status" value="1"/>
</dbReference>
<feature type="binding site" evidence="8">
    <location>
        <position position="12"/>
    </location>
    <ligand>
        <name>Mg(2+)</name>
        <dbReference type="ChEBI" id="CHEBI:18420"/>
    </ligand>
</feature>
<feature type="binding site" evidence="8">
    <location>
        <begin position="310"/>
        <end position="316"/>
    </location>
    <ligand>
        <name>substrate</name>
    </ligand>
</feature>
<feature type="binding site" description="in other chain" evidence="8">
    <location>
        <position position="146"/>
    </location>
    <ligand>
        <name>IMP</name>
        <dbReference type="ChEBI" id="CHEBI:58053"/>
        <note>ligand shared between dimeric partners</note>
    </ligand>
</feature>
<feature type="binding site" evidence="8">
    <location>
        <position position="316"/>
    </location>
    <ligand>
        <name>GTP</name>
        <dbReference type="ChEBI" id="CHEBI:37565"/>
    </ligand>
</feature>
<dbReference type="GO" id="GO:0000287">
    <property type="term" value="F:magnesium ion binding"/>
    <property type="evidence" value="ECO:0007669"/>
    <property type="project" value="UniProtKB-UniRule"/>
</dbReference>
<comment type="subunit">
    <text evidence="1 8">Homodimer.</text>
</comment>
<reference evidence="11 14" key="2">
    <citation type="submission" date="2018-06" db="EMBL/GenBank/DDBJ databases">
        <authorList>
            <consortium name="Pathogen Informatics"/>
            <person name="Doyle S."/>
        </authorList>
    </citation>
    <scope>NUCLEOTIDE SEQUENCE [LARGE SCALE GENOMIC DNA]</scope>
    <source>
        <strain evidence="11 14">NCTC12714</strain>
    </source>
</reference>
<dbReference type="NCBIfam" id="TIGR00184">
    <property type="entry name" value="purA"/>
    <property type="match status" value="1"/>
</dbReference>
<accession>A0A099TW98</accession>
<feature type="binding site" description="in other chain" evidence="8">
    <location>
        <position position="314"/>
    </location>
    <ligand>
        <name>IMP</name>
        <dbReference type="ChEBI" id="CHEBI:58053"/>
        <note>ligand shared between dimeric partners</note>
    </ligand>
</feature>
<proteinExistence type="inferred from homology"/>
<evidence type="ECO:0000256" key="3">
    <source>
        <dbReference type="ARBA" id="ARBA00022723"/>
    </source>
</evidence>
<feature type="binding site" description="in other chain" evidence="8">
    <location>
        <begin position="37"/>
        <end position="40"/>
    </location>
    <ligand>
        <name>IMP</name>
        <dbReference type="ChEBI" id="CHEBI:58053"/>
        <note>ligand shared between dimeric partners</note>
    </ligand>
</feature>
<keyword evidence="5 8" id="KW-0658">Purine biosynthesis</keyword>
<dbReference type="Proteomes" id="UP000255139">
    <property type="component" value="Unassembled WGS sequence"/>
</dbReference>
<dbReference type="EMBL" id="JRPD02000003">
    <property type="protein sequence ID" value="TLE01134.1"/>
    <property type="molecule type" value="Genomic_DNA"/>
</dbReference>
<dbReference type="SUPFAM" id="SSF52540">
    <property type="entry name" value="P-loop containing nucleoside triphosphate hydrolases"/>
    <property type="match status" value="1"/>
</dbReference>
<evidence type="ECO:0000256" key="4">
    <source>
        <dbReference type="ARBA" id="ARBA00022741"/>
    </source>
</evidence>
<comment type="catalytic activity">
    <reaction evidence="8 10">
        <text>IMP + L-aspartate + GTP = N(6)-(1,2-dicarboxyethyl)-AMP + GDP + phosphate + 2 H(+)</text>
        <dbReference type="Rhea" id="RHEA:15753"/>
        <dbReference type="ChEBI" id="CHEBI:15378"/>
        <dbReference type="ChEBI" id="CHEBI:29991"/>
        <dbReference type="ChEBI" id="CHEBI:37565"/>
        <dbReference type="ChEBI" id="CHEBI:43474"/>
        <dbReference type="ChEBI" id="CHEBI:57567"/>
        <dbReference type="ChEBI" id="CHEBI:58053"/>
        <dbReference type="ChEBI" id="CHEBI:58189"/>
        <dbReference type="EC" id="6.3.4.4"/>
    </reaction>
</comment>
<dbReference type="PROSITE" id="PS01266">
    <property type="entry name" value="ADENYLOSUCCIN_SYN_1"/>
    <property type="match status" value="1"/>
</dbReference>
<evidence type="ECO:0000313" key="11">
    <source>
        <dbReference type="EMBL" id="STQ86002.1"/>
    </source>
</evidence>
<protein>
    <recommendedName>
        <fullName evidence="8 10">Adenylosuccinate synthetase</fullName>
        <shortName evidence="8">AMPSase</shortName>
        <shortName evidence="8">AdSS</shortName>
        <ecNumber evidence="8 10">6.3.4.4</ecNumber>
    </recommendedName>
    <alternativeName>
        <fullName evidence="8">IMP--aspartate ligase</fullName>
    </alternativeName>
</protein>
<dbReference type="PANTHER" id="PTHR11846:SF0">
    <property type="entry name" value="ADENYLOSUCCINATE SYNTHETASE"/>
    <property type="match status" value="1"/>
</dbReference>
<reference evidence="12 13" key="1">
    <citation type="journal article" date="2014" name="Genome Announc.">
        <title>Draft genome sequences of eight enterohepatic helicobacter species isolated from both laboratory and wild rodents.</title>
        <authorList>
            <person name="Sheh A."/>
            <person name="Shen Z."/>
            <person name="Fox J.G."/>
        </authorList>
    </citation>
    <scope>NUCLEOTIDE SEQUENCE [LARGE SCALE GENOMIC DNA]</scope>
    <source>
        <strain evidence="12 13">ST1</strain>
    </source>
</reference>
<comment type="similarity">
    <text evidence="8 10">Belongs to the adenylosuccinate synthetase family.</text>
</comment>
<dbReference type="InterPro" id="IPR001114">
    <property type="entry name" value="Adenylosuccinate_synthetase"/>
</dbReference>
<comment type="pathway">
    <text evidence="8 10">Purine metabolism; AMP biosynthesis via de novo pathway; AMP from IMP: step 1/2.</text>
</comment>
<keyword evidence="7 8" id="KW-0342">GTP-binding</keyword>
<gene>
    <name evidence="8 11" type="primary">purA</name>
    <name evidence="12" type="ORF">LS73_002340</name>
    <name evidence="11" type="ORF">NCTC12714_00792</name>
</gene>
<keyword evidence="4 8" id="KW-0547">Nucleotide-binding</keyword>
<dbReference type="Gene3D" id="1.10.300.10">
    <property type="entry name" value="Adenylosuccinate Synthetase, subunit A, domain 2"/>
    <property type="match status" value="1"/>
</dbReference>
<dbReference type="STRING" id="216.LS73_06025"/>
<dbReference type="Proteomes" id="UP000029922">
    <property type="component" value="Unassembled WGS sequence"/>
</dbReference>
<dbReference type="AlphaFoldDB" id="A0A099TW98"/>
<dbReference type="InterPro" id="IPR042110">
    <property type="entry name" value="Adenylosuccinate_synth_dom2"/>
</dbReference>
<comment type="subcellular location">
    <subcellularLocation>
        <location evidence="8">Cytoplasm</location>
    </subcellularLocation>
</comment>
<feature type="binding site" evidence="8">
    <location>
        <begin position="39"/>
        <end position="41"/>
    </location>
    <ligand>
        <name>GTP</name>
        <dbReference type="ChEBI" id="CHEBI:37565"/>
    </ligand>
</feature>
<dbReference type="InterPro" id="IPR027417">
    <property type="entry name" value="P-loop_NTPase"/>
</dbReference>
<evidence type="ECO:0000256" key="5">
    <source>
        <dbReference type="ARBA" id="ARBA00022755"/>
    </source>
</evidence>
<dbReference type="GO" id="GO:0005525">
    <property type="term" value="F:GTP binding"/>
    <property type="evidence" value="ECO:0007669"/>
    <property type="project" value="UniProtKB-UniRule"/>
</dbReference>
<dbReference type="UniPathway" id="UPA00075">
    <property type="reaction ID" value="UER00335"/>
</dbReference>
<evidence type="ECO:0000313" key="12">
    <source>
        <dbReference type="EMBL" id="TLE01134.1"/>
    </source>
</evidence>